<protein>
    <submittedName>
        <fullName evidence="1">Uncharacterized protein</fullName>
    </submittedName>
</protein>
<comment type="caution">
    <text evidence="1">The sequence shown here is derived from an EMBL/GenBank/DDBJ whole genome shotgun (WGS) entry which is preliminary data.</text>
</comment>
<gene>
    <name evidence="1" type="ORF">COW24_01065</name>
</gene>
<dbReference type="EMBL" id="PFGC01000013">
    <property type="protein sequence ID" value="PIW37276.1"/>
    <property type="molecule type" value="Genomic_DNA"/>
</dbReference>
<organism evidence="1 2">
    <name type="scientific">Candidatus Kerfeldbacteria bacterium CG15_BIG_FIL_POST_REV_8_21_14_020_45_12</name>
    <dbReference type="NCBI Taxonomy" id="2014247"/>
    <lineage>
        <taxon>Bacteria</taxon>
        <taxon>Candidatus Kerfeldiibacteriota</taxon>
    </lineage>
</organism>
<evidence type="ECO:0000313" key="1">
    <source>
        <dbReference type="EMBL" id="PIW37276.1"/>
    </source>
</evidence>
<reference evidence="1 2" key="1">
    <citation type="submission" date="2017-09" db="EMBL/GenBank/DDBJ databases">
        <title>Depth-based differentiation of microbial function through sediment-hosted aquifers and enrichment of novel symbionts in the deep terrestrial subsurface.</title>
        <authorList>
            <person name="Probst A.J."/>
            <person name="Ladd B."/>
            <person name="Jarett J.K."/>
            <person name="Geller-Mcgrath D.E."/>
            <person name="Sieber C.M."/>
            <person name="Emerson J.B."/>
            <person name="Anantharaman K."/>
            <person name="Thomas B.C."/>
            <person name="Malmstrom R."/>
            <person name="Stieglmeier M."/>
            <person name="Klingl A."/>
            <person name="Woyke T."/>
            <person name="Ryan C.M."/>
            <person name="Banfield J.F."/>
        </authorList>
    </citation>
    <scope>NUCLEOTIDE SEQUENCE [LARGE SCALE GENOMIC DNA]</scope>
    <source>
        <strain evidence="1">CG15_BIG_FIL_POST_REV_8_21_14_020_45_12</strain>
    </source>
</reference>
<proteinExistence type="predicted"/>
<sequence length="229" mass="25547">MKSRAQAKEGFGGQKSLPEYHGVNQLELTRAEFSGVNFNLLNLTAEVDEAAETPLYLTSAQEPVQVGSQDYVLAGTREVSQHEHSVGNVYSFELKNTSGDTLISALIHHYQKKEEGRLGDVFTEIEREDRNTKKVNIPSELPPGSGMVFFEKVLDFLQELGAQSRPFRHEVAAAPVGMTMQEWARKFEKLLVSRGYHPLDPKDRKKWERVYGPVEREAAGDAQAGVASV</sequence>
<accession>A0A2M7H4W7</accession>
<name>A0A2M7H4W7_9BACT</name>
<dbReference type="Proteomes" id="UP000230292">
    <property type="component" value="Unassembled WGS sequence"/>
</dbReference>
<evidence type="ECO:0000313" key="2">
    <source>
        <dbReference type="Proteomes" id="UP000230292"/>
    </source>
</evidence>
<dbReference type="AlphaFoldDB" id="A0A2M7H4W7"/>